<dbReference type="Gene3D" id="3.40.50.300">
    <property type="entry name" value="P-loop containing nucleotide triphosphate hydrolases"/>
    <property type="match status" value="1"/>
</dbReference>
<evidence type="ECO:0000313" key="2">
    <source>
        <dbReference type="EMBL" id="KKN16894.1"/>
    </source>
</evidence>
<dbReference type="InterPro" id="IPR011604">
    <property type="entry name" value="PDDEXK-like_dom_sf"/>
</dbReference>
<name>A0A0F9NG21_9ZZZZ</name>
<dbReference type="PANTHER" id="PTHR30121">
    <property type="entry name" value="UNCHARACTERIZED PROTEIN YJGR-RELATED"/>
    <property type="match status" value="1"/>
</dbReference>
<dbReference type="SUPFAM" id="SSF52540">
    <property type="entry name" value="P-loop containing nucleoside triphosphate hydrolases"/>
    <property type="match status" value="1"/>
</dbReference>
<dbReference type="Pfam" id="PF01935">
    <property type="entry name" value="DUF87"/>
    <property type="match status" value="1"/>
</dbReference>
<dbReference type="AlphaFoldDB" id="A0A0F9NG21"/>
<comment type="caution">
    <text evidence="2">The sequence shown here is derived from an EMBL/GenBank/DDBJ whole genome shotgun (WGS) entry which is preliminary data.</text>
</comment>
<dbReference type="Gene3D" id="3.90.320.10">
    <property type="match status" value="1"/>
</dbReference>
<accession>A0A0F9NG21</accession>
<dbReference type="EMBL" id="LAZR01003571">
    <property type="protein sequence ID" value="KKN16894.1"/>
    <property type="molecule type" value="Genomic_DNA"/>
</dbReference>
<sequence length="771" mass="88811">MEKEHKSVSRLLDKGFGSIGIRYGGTRGIVIHEAYSKYYKKIFKTPDRSNKMNYRIFSKRLTKAKADVLADIKMNPDFEVYHEDNQVLLDTLHKEIRQVGKALAKDNYNIIIPKEVEIKLFGGEASFEVETIGKIRGLQIPARIDCLIEIDLDTFTVRDFKSYEREKDDDPLNPESQHHRGFMQICLYAIICEKEFYQNCTSIELAFFPNNIVSYDFTEDLKEQAKKFAIDTAFEGFEGIVLDIAVEEVKDENVASSNKTTIDPDVLPSQPSLKTQEVGEGVIDKDSLGWINTTSVKPFKIIRGKPNKIDGYLYPKAAEKVRENSLLKIVTNENTVLGCKVEKIECFEESASTVTKTHKEENYKITLNPEIELTPEGCCEVRPQTIISGKIKKLLIQEYYQYKKIPQNGMSFGNIEGLIDKTPYLLNPNILYQSCFIGGVQNTGKTSTLRYLIMLLAQQQNAPTQIIFDVEEEYLNMLNIPTSQESLRVLEKVGLKSLNPKKFNVISFNNESRNCLTLKAIDPLKLPLFLYELTSITHSTLQRIIKDIISKNKDRNFSFPELKEKILKYVDFKEYKLNPQTKSAIERALMPISLDLFDRINGIPINIESILEPGKITIIDCFESSDEEQRLIALFLLCAFHKYKMKKRNNEYGSGILFYLDEVHRLLPKLLSNSDNQKRIIHYLGEIHHRGRKRKYGVIYATQSPLDVKKEILDLCNSKLFFQIQGDASNLLKEYLNKEERERLKQLPTGHAYITSMRKHEPVEIKFPYLD</sequence>
<dbReference type="InterPro" id="IPR051162">
    <property type="entry name" value="T4SS_component"/>
</dbReference>
<reference evidence="2" key="1">
    <citation type="journal article" date="2015" name="Nature">
        <title>Complex archaea that bridge the gap between prokaryotes and eukaryotes.</title>
        <authorList>
            <person name="Spang A."/>
            <person name="Saw J.H."/>
            <person name="Jorgensen S.L."/>
            <person name="Zaremba-Niedzwiedzka K."/>
            <person name="Martijn J."/>
            <person name="Lind A.E."/>
            <person name="van Eijk R."/>
            <person name="Schleper C."/>
            <person name="Guy L."/>
            <person name="Ettema T.J."/>
        </authorList>
    </citation>
    <scope>NUCLEOTIDE SEQUENCE</scope>
</reference>
<organism evidence="2">
    <name type="scientific">marine sediment metagenome</name>
    <dbReference type="NCBI Taxonomy" id="412755"/>
    <lineage>
        <taxon>unclassified sequences</taxon>
        <taxon>metagenomes</taxon>
        <taxon>ecological metagenomes</taxon>
    </lineage>
</organism>
<proteinExistence type="predicted"/>
<feature type="domain" description="Helicase HerA central" evidence="1">
    <location>
        <begin position="443"/>
        <end position="637"/>
    </location>
</feature>
<evidence type="ECO:0000259" key="1">
    <source>
        <dbReference type="Pfam" id="PF01935"/>
    </source>
</evidence>
<dbReference type="InterPro" id="IPR027417">
    <property type="entry name" value="P-loop_NTPase"/>
</dbReference>
<gene>
    <name evidence="2" type="ORF">LCGC14_0971330</name>
</gene>
<dbReference type="InterPro" id="IPR002789">
    <property type="entry name" value="HerA_central"/>
</dbReference>
<protein>
    <recommendedName>
        <fullName evidence="1">Helicase HerA central domain-containing protein</fullName>
    </recommendedName>
</protein>
<dbReference type="PANTHER" id="PTHR30121:SF6">
    <property type="entry name" value="SLR6007 PROTEIN"/>
    <property type="match status" value="1"/>
</dbReference>